<accession>A0A2I0VFU4</accession>
<dbReference type="EMBL" id="KZ504463">
    <property type="protein sequence ID" value="PKU62275.1"/>
    <property type="molecule type" value="Genomic_DNA"/>
</dbReference>
<name>A0A2I0VFU4_9ASPA</name>
<reference evidence="1 2" key="1">
    <citation type="journal article" date="2016" name="Sci. Rep.">
        <title>The Dendrobium catenatum Lindl. genome sequence provides insights into polysaccharide synthase, floral development and adaptive evolution.</title>
        <authorList>
            <person name="Zhang G.Q."/>
            <person name="Xu Q."/>
            <person name="Bian C."/>
            <person name="Tsai W.C."/>
            <person name="Yeh C.M."/>
            <person name="Liu K.W."/>
            <person name="Yoshida K."/>
            <person name="Zhang L.S."/>
            <person name="Chang S.B."/>
            <person name="Chen F."/>
            <person name="Shi Y."/>
            <person name="Su Y.Y."/>
            <person name="Zhang Y.Q."/>
            <person name="Chen L.J."/>
            <person name="Yin Y."/>
            <person name="Lin M."/>
            <person name="Huang H."/>
            <person name="Deng H."/>
            <person name="Wang Z.W."/>
            <person name="Zhu S.L."/>
            <person name="Zhao X."/>
            <person name="Deng C."/>
            <person name="Niu S.C."/>
            <person name="Huang J."/>
            <person name="Wang M."/>
            <person name="Liu G.H."/>
            <person name="Yang H.J."/>
            <person name="Xiao X.J."/>
            <person name="Hsiao Y.Y."/>
            <person name="Wu W.L."/>
            <person name="Chen Y.Y."/>
            <person name="Mitsuda N."/>
            <person name="Ohme-Takagi M."/>
            <person name="Luo Y.B."/>
            <person name="Van de Peer Y."/>
            <person name="Liu Z.J."/>
        </authorList>
    </citation>
    <scope>NUCLEOTIDE SEQUENCE [LARGE SCALE GENOMIC DNA]</scope>
    <source>
        <tissue evidence="1">The whole plant</tissue>
    </source>
</reference>
<dbReference type="AlphaFoldDB" id="A0A2I0VFU4"/>
<reference evidence="1 2" key="2">
    <citation type="journal article" date="2017" name="Nature">
        <title>The Apostasia genome and the evolution of orchids.</title>
        <authorList>
            <person name="Zhang G.Q."/>
            <person name="Liu K.W."/>
            <person name="Li Z."/>
            <person name="Lohaus R."/>
            <person name="Hsiao Y.Y."/>
            <person name="Niu S.C."/>
            <person name="Wang J.Y."/>
            <person name="Lin Y.C."/>
            <person name="Xu Q."/>
            <person name="Chen L.J."/>
            <person name="Yoshida K."/>
            <person name="Fujiwara S."/>
            <person name="Wang Z.W."/>
            <person name="Zhang Y.Q."/>
            <person name="Mitsuda N."/>
            <person name="Wang M."/>
            <person name="Liu G.H."/>
            <person name="Pecoraro L."/>
            <person name="Huang H.X."/>
            <person name="Xiao X.J."/>
            <person name="Lin M."/>
            <person name="Wu X.Y."/>
            <person name="Wu W.L."/>
            <person name="Chen Y.Y."/>
            <person name="Chang S.B."/>
            <person name="Sakamoto S."/>
            <person name="Ohme-Takagi M."/>
            <person name="Yagi M."/>
            <person name="Zeng S.J."/>
            <person name="Shen C.Y."/>
            <person name="Yeh C.M."/>
            <person name="Luo Y.B."/>
            <person name="Tsai W.C."/>
            <person name="Van de Peer Y."/>
            <person name="Liu Z.J."/>
        </authorList>
    </citation>
    <scope>NUCLEOTIDE SEQUENCE [LARGE SCALE GENOMIC DNA]</scope>
    <source>
        <tissue evidence="1">The whole plant</tissue>
    </source>
</reference>
<dbReference type="Proteomes" id="UP000233837">
    <property type="component" value="Unassembled WGS sequence"/>
</dbReference>
<proteinExistence type="predicted"/>
<keyword evidence="2" id="KW-1185">Reference proteome</keyword>
<organism evidence="1 2">
    <name type="scientific">Dendrobium catenatum</name>
    <dbReference type="NCBI Taxonomy" id="906689"/>
    <lineage>
        <taxon>Eukaryota</taxon>
        <taxon>Viridiplantae</taxon>
        <taxon>Streptophyta</taxon>
        <taxon>Embryophyta</taxon>
        <taxon>Tracheophyta</taxon>
        <taxon>Spermatophyta</taxon>
        <taxon>Magnoliopsida</taxon>
        <taxon>Liliopsida</taxon>
        <taxon>Asparagales</taxon>
        <taxon>Orchidaceae</taxon>
        <taxon>Epidendroideae</taxon>
        <taxon>Malaxideae</taxon>
        <taxon>Dendrobiinae</taxon>
        <taxon>Dendrobium</taxon>
    </lineage>
</organism>
<evidence type="ECO:0000313" key="1">
    <source>
        <dbReference type="EMBL" id="PKU62275.1"/>
    </source>
</evidence>
<evidence type="ECO:0000313" key="2">
    <source>
        <dbReference type="Proteomes" id="UP000233837"/>
    </source>
</evidence>
<gene>
    <name evidence="1" type="ORF">MA16_Dca028419</name>
</gene>
<protein>
    <submittedName>
        <fullName evidence="1">Uncharacterized protein</fullName>
    </submittedName>
</protein>
<sequence>MSCKSEREGELARRGNDSFCGWEIKGAVINVGILWHETCQQERAVAMVDCFMVWWLSLYDASKVDEEEVDGDIKLINH</sequence>